<dbReference type="EMBL" id="CP013695">
    <property type="protein sequence ID" value="ALU31400.1"/>
    <property type="molecule type" value="Genomic_DNA"/>
</dbReference>
<organism evidence="1 4">
    <name type="scientific">Sulfolobus acidocaldarius</name>
    <dbReference type="NCBI Taxonomy" id="2285"/>
    <lineage>
        <taxon>Archaea</taxon>
        <taxon>Thermoproteota</taxon>
        <taxon>Thermoprotei</taxon>
        <taxon>Sulfolobales</taxon>
        <taxon>Sulfolobaceae</taxon>
        <taxon>Sulfolobus</taxon>
    </lineage>
</organism>
<evidence type="ECO:0000313" key="4">
    <source>
        <dbReference type="Proteomes" id="UP000065473"/>
    </source>
</evidence>
<dbReference type="CDD" id="cd03451">
    <property type="entry name" value="FkbR2"/>
    <property type="match status" value="1"/>
</dbReference>
<dbReference type="SUPFAM" id="SSF54637">
    <property type="entry name" value="Thioesterase/thiol ester dehydrase-isomerase"/>
    <property type="match status" value="1"/>
</dbReference>
<dbReference type="Proteomes" id="UP000060043">
    <property type="component" value="Chromosome"/>
</dbReference>
<protein>
    <submittedName>
        <fullName evidence="1">Dehydratase</fullName>
    </submittedName>
</protein>
<evidence type="ECO:0000313" key="2">
    <source>
        <dbReference type="EMBL" id="ALU31400.1"/>
    </source>
</evidence>
<dbReference type="InterPro" id="IPR029069">
    <property type="entry name" value="HotDog_dom_sf"/>
</dbReference>
<dbReference type="InterPro" id="IPR052342">
    <property type="entry name" value="MCH/BMMD"/>
</dbReference>
<dbReference type="Gene3D" id="3.10.129.10">
    <property type="entry name" value="Hotdog Thioesterase"/>
    <property type="match status" value="1"/>
</dbReference>
<reference evidence="3 4" key="1">
    <citation type="submission" date="2015-12" db="EMBL/GenBank/DDBJ databases">
        <title>A stable core within a dynamic pangenome in Sulfolobus acidocaldarius.</title>
        <authorList>
            <person name="Anderson R."/>
            <person name="Kouris A."/>
            <person name="Seward C."/>
            <person name="Campbell K."/>
            <person name="Whitaker R."/>
        </authorList>
    </citation>
    <scope>NUCLEOTIDE SEQUENCE [LARGE SCALE GENOMIC DNA]</scope>
    <source>
        <strain evidence="1 4">GG12-C01-09</strain>
        <strain evidence="2 3">NG05B_CO5_07</strain>
    </source>
</reference>
<gene>
    <name evidence="1" type="ORF">ATY89_01055</name>
    <name evidence="2" type="ORF">ATZ20_04090</name>
</gene>
<dbReference type="STRING" id="1435377.SUSAZ_05040"/>
<dbReference type="OMA" id="IYEHRPG"/>
<dbReference type="EMBL" id="CP013694">
    <property type="protein sequence ID" value="ALU28683.1"/>
    <property type="molecule type" value="Genomic_DNA"/>
</dbReference>
<dbReference type="PANTHER" id="PTHR43664">
    <property type="entry name" value="MONOAMINE OXIDASE-RELATED"/>
    <property type="match status" value="1"/>
</dbReference>
<dbReference type="PaxDb" id="1435377-SUSAZ_05040"/>
<sequence>MSEQGPFFEDFKVGQRFRSKVGRSLTDVDNIWFTLLTNNSNQIHFNRDYTEKYFSGEPFKGRLVVNGFLTLAIVAGLLVELTSQNGFMLGIENVKFMNPVFAGDTIYGEAEVIEARESKSRPGFGIVKIRTWGYNQRGEKIVEFDRVFMVRKRNSVWSGEKSTDKPQ</sequence>
<dbReference type="RefSeq" id="WP_011277942.1">
    <property type="nucleotide sequence ID" value="NZ_BHWZ01000002.1"/>
</dbReference>
<dbReference type="PANTHER" id="PTHR43664:SF1">
    <property type="entry name" value="BETA-METHYLMALYL-COA DEHYDRATASE"/>
    <property type="match status" value="1"/>
</dbReference>
<dbReference type="AlphaFoldDB" id="A0A0U3FEC7"/>
<dbReference type="GO" id="GO:0016829">
    <property type="term" value="F:lyase activity"/>
    <property type="evidence" value="ECO:0007669"/>
    <property type="project" value="InterPro"/>
</dbReference>
<accession>A0A0U3FEC7</accession>
<dbReference type="Pfam" id="PF19315">
    <property type="entry name" value="MC_hydratase"/>
    <property type="match status" value="1"/>
</dbReference>
<dbReference type="OrthoDB" id="209979at2157"/>
<dbReference type="Proteomes" id="UP000065473">
    <property type="component" value="Chromosome"/>
</dbReference>
<dbReference type="GeneID" id="14551593"/>
<name>A0A0U3FEC7_9CREN</name>
<evidence type="ECO:0000313" key="3">
    <source>
        <dbReference type="Proteomes" id="UP000060043"/>
    </source>
</evidence>
<proteinExistence type="predicted"/>
<evidence type="ECO:0000313" key="1">
    <source>
        <dbReference type="EMBL" id="ALU28683.1"/>
    </source>
</evidence>
<dbReference type="InterPro" id="IPR048274">
    <property type="entry name" value="MC_hydratase"/>
</dbReference>